<dbReference type="Pfam" id="PF01584">
    <property type="entry name" value="CheW"/>
    <property type="match status" value="1"/>
</dbReference>
<gene>
    <name evidence="2" type="ORF">MMIC_P0868</name>
</gene>
<dbReference type="RefSeq" id="WP_227819353.1">
    <property type="nucleotide sequence ID" value="NZ_BDFD01000005.1"/>
</dbReference>
<dbReference type="Gene3D" id="2.40.50.180">
    <property type="entry name" value="CheA-289, Domain 4"/>
    <property type="match status" value="1"/>
</dbReference>
<feature type="domain" description="CheW-like" evidence="1">
    <location>
        <begin position="13"/>
        <end position="148"/>
    </location>
</feature>
<dbReference type="GO" id="GO:0006935">
    <property type="term" value="P:chemotaxis"/>
    <property type="evidence" value="ECO:0007669"/>
    <property type="project" value="InterPro"/>
</dbReference>
<comment type="caution">
    <text evidence="2">The sequence shown here is derived from an EMBL/GenBank/DDBJ whole genome shotgun (WGS) entry which is preliminary data.</text>
</comment>
<dbReference type="InterPro" id="IPR039315">
    <property type="entry name" value="CheW"/>
</dbReference>
<name>A0A1L8CLV9_9PROT</name>
<dbReference type="PROSITE" id="PS50851">
    <property type="entry name" value="CHEW"/>
    <property type="match status" value="1"/>
</dbReference>
<protein>
    <submittedName>
        <fullName evidence="2">CheW-like domain protein</fullName>
    </submittedName>
</protein>
<evidence type="ECO:0000259" key="1">
    <source>
        <dbReference type="PROSITE" id="PS50851"/>
    </source>
</evidence>
<dbReference type="GO" id="GO:0005829">
    <property type="term" value="C:cytosol"/>
    <property type="evidence" value="ECO:0007669"/>
    <property type="project" value="TreeGrafter"/>
</dbReference>
<organism evidence="2 3">
    <name type="scientific">Mariprofundus micogutta</name>
    <dbReference type="NCBI Taxonomy" id="1921010"/>
    <lineage>
        <taxon>Bacteria</taxon>
        <taxon>Pseudomonadati</taxon>
        <taxon>Pseudomonadota</taxon>
        <taxon>Candidatius Mariprofundia</taxon>
        <taxon>Mariprofundales</taxon>
        <taxon>Mariprofundaceae</taxon>
        <taxon>Mariprofundus</taxon>
    </lineage>
</organism>
<dbReference type="InterPro" id="IPR036061">
    <property type="entry name" value="CheW-like_dom_sf"/>
</dbReference>
<dbReference type="EMBL" id="BDFD01000005">
    <property type="protein sequence ID" value="GAV19910.1"/>
    <property type="molecule type" value="Genomic_DNA"/>
</dbReference>
<accession>A0A1L8CLV9</accession>
<evidence type="ECO:0000313" key="3">
    <source>
        <dbReference type="Proteomes" id="UP000231632"/>
    </source>
</evidence>
<reference evidence="2 3" key="1">
    <citation type="journal article" date="2017" name="Arch. Microbiol.">
        <title>Mariprofundus micogutta sp. nov., a novel iron-oxidizing zetaproteobacterium isolated from a deep-sea hydrothermal field at the Bayonnaise knoll of the Izu-Ogasawara arc, and a description of Mariprofundales ord. nov. and Zetaproteobacteria classis nov.</title>
        <authorList>
            <person name="Makita H."/>
            <person name="Tanaka E."/>
            <person name="Mitsunobu S."/>
            <person name="Miyazaki M."/>
            <person name="Nunoura T."/>
            <person name="Uematsu K."/>
            <person name="Takaki Y."/>
            <person name="Nishi S."/>
            <person name="Shimamura S."/>
            <person name="Takai K."/>
        </authorList>
    </citation>
    <scope>NUCLEOTIDE SEQUENCE [LARGE SCALE GENOMIC DNA]</scope>
    <source>
        <strain evidence="2 3">ET2</strain>
    </source>
</reference>
<dbReference type="SUPFAM" id="SSF50341">
    <property type="entry name" value="CheW-like"/>
    <property type="match status" value="1"/>
</dbReference>
<dbReference type="GO" id="GO:0007165">
    <property type="term" value="P:signal transduction"/>
    <property type="evidence" value="ECO:0007669"/>
    <property type="project" value="InterPro"/>
</dbReference>
<dbReference type="SMART" id="SM00260">
    <property type="entry name" value="CheW"/>
    <property type="match status" value="1"/>
</dbReference>
<sequence>MQTAKDIEQMRDQDDMLHVIVGGKDVLLRSTQIKEVVRPGALTAVPMAPDHLIGLANIHGQIVCIINVGKVSSLPSPSLHATARTRLLMLRHPVMHVGIWVDEVKRMQKIDRDLIAQSTASELYGNVAQLEHDGLDYALLDCSQLLQK</sequence>
<dbReference type="Proteomes" id="UP000231632">
    <property type="component" value="Unassembled WGS sequence"/>
</dbReference>
<dbReference type="PANTHER" id="PTHR22617:SF23">
    <property type="entry name" value="CHEMOTAXIS PROTEIN CHEW"/>
    <property type="match status" value="1"/>
</dbReference>
<keyword evidence="3" id="KW-1185">Reference proteome</keyword>
<proteinExistence type="predicted"/>
<dbReference type="InterPro" id="IPR002545">
    <property type="entry name" value="CheW-lke_dom"/>
</dbReference>
<dbReference type="STRING" id="1921010.MMIC_P0868"/>
<evidence type="ECO:0000313" key="2">
    <source>
        <dbReference type="EMBL" id="GAV19910.1"/>
    </source>
</evidence>
<dbReference type="PANTHER" id="PTHR22617">
    <property type="entry name" value="CHEMOTAXIS SENSOR HISTIDINE KINASE-RELATED"/>
    <property type="match status" value="1"/>
</dbReference>
<dbReference type="AlphaFoldDB" id="A0A1L8CLV9"/>